<name>E6VU92_PSEA9</name>
<protein>
    <submittedName>
        <fullName evidence="1">Mu-like prophage FluMu protein gp41</fullName>
    </submittedName>
</protein>
<sequence>MADNITFPLVTGLPVGDEFLRDVTLREVRAGDIIEAQEEAEKLVHTPGGPALVASPTLLGLGVLRRQIVSIGNVQGPISLKELKRLTPHDLGMIQAEADRLDAAVAMALARQGADRGRSDGAHE</sequence>
<dbReference type="Pfam" id="PF23746">
    <property type="entry name" value="Gp41_Mu"/>
    <property type="match status" value="1"/>
</dbReference>
<dbReference type="AlphaFoldDB" id="E6VU92"/>
<accession>E6VU92</accession>
<dbReference type="InterPro" id="IPR056974">
    <property type="entry name" value="Tail_Gp41-like"/>
</dbReference>
<gene>
    <name evidence="1" type="ordered locus">Daes_2394</name>
</gene>
<organism evidence="1 2">
    <name type="scientific">Pseudodesulfovibrio aespoeensis (strain ATCC 700646 / DSM 10631 / Aspo-2)</name>
    <name type="common">Desulfovibrio aespoeensis</name>
    <dbReference type="NCBI Taxonomy" id="643562"/>
    <lineage>
        <taxon>Bacteria</taxon>
        <taxon>Pseudomonadati</taxon>
        <taxon>Thermodesulfobacteriota</taxon>
        <taxon>Desulfovibrionia</taxon>
        <taxon>Desulfovibrionales</taxon>
        <taxon>Desulfovibrionaceae</taxon>
    </lineage>
</organism>
<dbReference type="eggNOG" id="COG4518">
    <property type="taxonomic scope" value="Bacteria"/>
</dbReference>
<dbReference type="RefSeq" id="WP_013515311.1">
    <property type="nucleotide sequence ID" value="NC_014844.1"/>
</dbReference>
<dbReference type="OrthoDB" id="5464046at2"/>
<reference evidence="2" key="1">
    <citation type="submission" date="2010-12" db="EMBL/GenBank/DDBJ databases">
        <title>Complete sequence of Desulfovibrio aespoeensis Aspo-2.</title>
        <authorList>
            <consortium name="US DOE Joint Genome Institute"/>
            <person name="Lucas S."/>
            <person name="Copeland A."/>
            <person name="Lapidus A."/>
            <person name="Cheng J.-F."/>
            <person name="Goodwin L."/>
            <person name="Pitluck S."/>
            <person name="Chertkov O."/>
            <person name="Misra M."/>
            <person name="Detter J.C."/>
            <person name="Han C."/>
            <person name="Tapia R."/>
            <person name="Land M."/>
            <person name="Hauser L."/>
            <person name="Kyrpides N."/>
            <person name="Ivanova N."/>
            <person name="Ovchinnikova G."/>
            <person name="Pedersen K."/>
            <person name="Jagevall S."/>
            <person name="Hazen T."/>
            <person name="Woyke T."/>
        </authorList>
    </citation>
    <scope>NUCLEOTIDE SEQUENCE [LARGE SCALE GENOMIC DNA]</scope>
    <source>
        <strain evidence="2">ATCC 700646 / DSM 10631 / Aspo-2</strain>
    </source>
</reference>
<dbReference type="KEGG" id="das:Daes_2394"/>
<evidence type="ECO:0000313" key="1">
    <source>
        <dbReference type="EMBL" id="ADU63399.1"/>
    </source>
</evidence>
<dbReference type="Proteomes" id="UP000002191">
    <property type="component" value="Chromosome"/>
</dbReference>
<proteinExistence type="predicted"/>
<reference evidence="1 2" key="2">
    <citation type="journal article" date="2014" name="Genome Announc.">
        <title>Complete Genome Sequence of the Subsurface, Mesophilic Sulfate-Reducing Bacterium Desulfovibrio aespoeensis Aspo-2.</title>
        <authorList>
            <person name="Pedersen K."/>
            <person name="Bengtsson A."/>
            <person name="Edlund J."/>
            <person name="Rabe L."/>
            <person name="Hazen T."/>
            <person name="Chakraborty R."/>
            <person name="Goodwin L."/>
            <person name="Shapiro N."/>
        </authorList>
    </citation>
    <scope>NUCLEOTIDE SEQUENCE [LARGE SCALE GENOMIC DNA]</scope>
    <source>
        <strain evidence="2">ATCC 700646 / DSM 10631 / Aspo-2</strain>
    </source>
</reference>
<dbReference type="EMBL" id="CP002431">
    <property type="protein sequence ID" value="ADU63399.1"/>
    <property type="molecule type" value="Genomic_DNA"/>
</dbReference>
<dbReference type="STRING" id="643562.Daes_2394"/>
<keyword evidence="2" id="KW-1185">Reference proteome</keyword>
<dbReference type="HOGENOM" id="CLU_150549_0_0_7"/>
<evidence type="ECO:0000313" key="2">
    <source>
        <dbReference type="Proteomes" id="UP000002191"/>
    </source>
</evidence>